<gene>
    <name evidence="2" type="primary">pilE_2</name>
    <name evidence="2" type="ORF">AVENLUH5627_03519</name>
</gene>
<dbReference type="Gene3D" id="3.30.700.10">
    <property type="entry name" value="Glycoprotein, Type 4 Pilin"/>
    <property type="match status" value="1"/>
</dbReference>
<feature type="transmembrane region" description="Helical" evidence="1">
    <location>
        <begin position="6"/>
        <end position="24"/>
    </location>
</feature>
<dbReference type="SUPFAM" id="SSF54523">
    <property type="entry name" value="Pili subunits"/>
    <property type="match status" value="1"/>
</dbReference>
<dbReference type="AlphaFoldDB" id="A0A150HJ36"/>
<sequence>MECIELMIVVAIIGILAAIAIPSYQNYTKRSVDAQCKSTGKNFATAWNLYVSDPEEKTSAPLADNYDTANCSIEVPTDTTATSFTINVTKGTAATISCDLTKGTCA</sequence>
<evidence type="ECO:0000313" key="2">
    <source>
        <dbReference type="EMBL" id="KXZ61984.1"/>
    </source>
</evidence>
<dbReference type="Proteomes" id="UP000075680">
    <property type="component" value="Unassembled WGS sequence"/>
</dbReference>
<keyword evidence="1" id="KW-0812">Transmembrane</keyword>
<evidence type="ECO:0000256" key="1">
    <source>
        <dbReference type="SAM" id="Phobius"/>
    </source>
</evidence>
<dbReference type="PATRIC" id="fig|52133.18.peg.3606"/>
<dbReference type="InterPro" id="IPR045584">
    <property type="entry name" value="Pilin-like"/>
</dbReference>
<organism evidence="2 3">
    <name type="scientific">Acinetobacter venetianus</name>
    <dbReference type="NCBI Taxonomy" id="52133"/>
    <lineage>
        <taxon>Bacteria</taxon>
        <taxon>Pseudomonadati</taxon>
        <taxon>Pseudomonadota</taxon>
        <taxon>Gammaproteobacteria</taxon>
        <taxon>Moraxellales</taxon>
        <taxon>Moraxellaceae</taxon>
        <taxon>Acinetobacter</taxon>
    </lineage>
</organism>
<keyword evidence="1" id="KW-1133">Transmembrane helix</keyword>
<accession>A0A150HJ36</accession>
<evidence type="ECO:0000313" key="3">
    <source>
        <dbReference type="Proteomes" id="UP000075680"/>
    </source>
</evidence>
<reference evidence="2 3" key="1">
    <citation type="journal article" date="2016" name="Sci. Rep.">
        <title>Genomic and phenotypic characterization of the species Acinetobacter venetianus.</title>
        <authorList>
            <person name="Fondi M."/>
            <person name="Maida I."/>
            <person name="Perrin E."/>
            <person name="Orlandini V."/>
            <person name="La Torre L."/>
            <person name="Bosi E."/>
            <person name="Negroni A."/>
            <person name="Zanaroli G."/>
            <person name="Fava F."/>
            <person name="Decorosi F."/>
            <person name="Giovannetti L."/>
            <person name="Viti C."/>
            <person name="Vaneechoutte M."/>
            <person name="Dijkshoorn L."/>
            <person name="Fani R."/>
        </authorList>
    </citation>
    <scope>NUCLEOTIDE SEQUENCE [LARGE SCALE GENOMIC DNA]</scope>
    <source>
        <strain evidence="2 3">LUH5627</strain>
    </source>
</reference>
<proteinExistence type="predicted"/>
<keyword evidence="1" id="KW-0472">Membrane</keyword>
<protein>
    <submittedName>
        <fullName evidence="2">Fimbrial protein</fullName>
    </submittedName>
</protein>
<name>A0A150HJ36_9GAMM</name>
<dbReference type="EMBL" id="JRUE01000264">
    <property type="protein sequence ID" value="KXZ61984.1"/>
    <property type="molecule type" value="Genomic_DNA"/>
</dbReference>
<comment type="caution">
    <text evidence="2">The sequence shown here is derived from an EMBL/GenBank/DDBJ whole genome shotgun (WGS) entry which is preliminary data.</text>
</comment>